<dbReference type="AlphaFoldDB" id="A0AA35ZYB4"/>
<evidence type="ECO:0000256" key="2">
    <source>
        <dbReference type="SAM" id="Phobius"/>
    </source>
</evidence>
<reference evidence="3" key="1">
    <citation type="submission" date="2023-04" db="EMBL/GenBank/DDBJ databases">
        <authorList>
            <person name="Vijverberg K."/>
            <person name="Xiong W."/>
            <person name="Schranz E."/>
        </authorList>
    </citation>
    <scope>NUCLEOTIDE SEQUENCE</scope>
</reference>
<keyword evidence="2" id="KW-1133">Transmembrane helix</keyword>
<evidence type="ECO:0000313" key="3">
    <source>
        <dbReference type="EMBL" id="CAI9299872.1"/>
    </source>
</evidence>
<keyword evidence="2" id="KW-0812">Transmembrane</keyword>
<accession>A0AA35ZYB4</accession>
<dbReference type="Proteomes" id="UP001177003">
    <property type="component" value="Chromosome 8"/>
</dbReference>
<feature type="region of interest" description="Disordered" evidence="1">
    <location>
        <begin position="1"/>
        <end position="85"/>
    </location>
</feature>
<keyword evidence="2" id="KW-0472">Membrane</keyword>
<keyword evidence="4" id="KW-1185">Reference proteome</keyword>
<feature type="transmembrane region" description="Helical" evidence="2">
    <location>
        <begin position="136"/>
        <end position="161"/>
    </location>
</feature>
<dbReference type="EMBL" id="OX465084">
    <property type="protein sequence ID" value="CAI9299872.1"/>
    <property type="molecule type" value="Genomic_DNA"/>
</dbReference>
<sequence>MLCYVQSVSPDFGPMQGTRSQSVSGLRSDAGGKAPVSPDFGPMQGTRSQSVSGLRSDAGGKAPVSPDFGPMQGTRSQSVSGLRSDAGGKALVSPDFGPMQGTRSQSVSVLRSDVGGKAPVIRTSIRCSGQGPVCALYVFVWYVLDWGSSLSFVLMVFSFGFRYPVFKRGARGDCSAHTVVT</sequence>
<protein>
    <submittedName>
        <fullName evidence="3">Uncharacterized protein</fullName>
    </submittedName>
</protein>
<proteinExistence type="predicted"/>
<evidence type="ECO:0000256" key="1">
    <source>
        <dbReference type="SAM" id="MobiDB-lite"/>
    </source>
</evidence>
<name>A0AA35ZYB4_LACSI</name>
<evidence type="ECO:0000313" key="4">
    <source>
        <dbReference type="Proteomes" id="UP001177003"/>
    </source>
</evidence>
<gene>
    <name evidence="3" type="ORF">LSALG_LOCUS38556</name>
</gene>
<organism evidence="3 4">
    <name type="scientific">Lactuca saligna</name>
    <name type="common">Willowleaf lettuce</name>
    <dbReference type="NCBI Taxonomy" id="75948"/>
    <lineage>
        <taxon>Eukaryota</taxon>
        <taxon>Viridiplantae</taxon>
        <taxon>Streptophyta</taxon>
        <taxon>Embryophyta</taxon>
        <taxon>Tracheophyta</taxon>
        <taxon>Spermatophyta</taxon>
        <taxon>Magnoliopsida</taxon>
        <taxon>eudicotyledons</taxon>
        <taxon>Gunneridae</taxon>
        <taxon>Pentapetalae</taxon>
        <taxon>asterids</taxon>
        <taxon>campanulids</taxon>
        <taxon>Asterales</taxon>
        <taxon>Asteraceae</taxon>
        <taxon>Cichorioideae</taxon>
        <taxon>Cichorieae</taxon>
        <taxon>Lactucinae</taxon>
        <taxon>Lactuca</taxon>
    </lineage>
</organism>